<name>A0A4R6BNX1_9STAP</name>
<dbReference type="Pfam" id="PF13730">
    <property type="entry name" value="HTH_36"/>
    <property type="match status" value="1"/>
</dbReference>
<accession>A0A4R6BNX1</accession>
<dbReference type="Proteomes" id="UP000295328">
    <property type="component" value="Unassembled WGS sequence"/>
</dbReference>
<sequence>MSNLAIMPTPQNTVMDEREVKAIEPRFAKVATLAKIYNVSKTTVYRWLKEAEQSQEWPKLFIEVTSSLTLVNLEEFERYLYTKHRKYL</sequence>
<comment type="caution">
    <text evidence="1">The sequence shown here is derived from an EMBL/GenBank/DDBJ whole genome shotgun (WGS) entry which is preliminary data.</text>
</comment>
<evidence type="ECO:0000313" key="1">
    <source>
        <dbReference type="EMBL" id="TDM03422.1"/>
    </source>
</evidence>
<gene>
    <name evidence="1" type="ORF">ERX37_04885</name>
</gene>
<protein>
    <submittedName>
        <fullName evidence="1">Helix-turn-helix domain-containing protein</fullName>
    </submittedName>
</protein>
<reference evidence="1 2" key="1">
    <citation type="submission" date="2019-01" db="EMBL/GenBank/DDBJ databases">
        <title>Draft genome sequences of the type strains of six Macrococcus species.</title>
        <authorList>
            <person name="Mazhar S."/>
            <person name="Altermann E."/>
            <person name="Hill C."/>
            <person name="Mcauliffe O."/>
        </authorList>
    </citation>
    <scope>NUCLEOTIDE SEQUENCE [LARGE SCALE GENOMIC DNA]</scope>
    <source>
        <strain evidence="1 2">CCM4809</strain>
    </source>
</reference>
<proteinExistence type="predicted"/>
<dbReference type="RefSeq" id="WP_133429518.1">
    <property type="nucleotide sequence ID" value="NZ_BMCC01000001.1"/>
</dbReference>
<keyword evidence="2" id="KW-1185">Reference proteome</keyword>
<dbReference type="EMBL" id="SCWE01000001">
    <property type="protein sequence ID" value="TDM03422.1"/>
    <property type="molecule type" value="Genomic_DNA"/>
</dbReference>
<dbReference type="OrthoDB" id="2418067at2"/>
<dbReference type="AlphaFoldDB" id="A0A4R6BNX1"/>
<organism evidence="1 2">
    <name type="scientific">Macrococcus hajekii</name>
    <dbReference type="NCBI Taxonomy" id="198482"/>
    <lineage>
        <taxon>Bacteria</taxon>
        <taxon>Bacillati</taxon>
        <taxon>Bacillota</taxon>
        <taxon>Bacilli</taxon>
        <taxon>Bacillales</taxon>
        <taxon>Staphylococcaceae</taxon>
        <taxon>Macrococcus</taxon>
    </lineage>
</organism>
<evidence type="ECO:0000313" key="2">
    <source>
        <dbReference type="Proteomes" id="UP000295328"/>
    </source>
</evidence>